<keyword evidence="6" id="KW-1185">Reference proteome</keyword>
<evidence type="ECO:0000256" key="2">
    <source>
        <dbReference type="RuleBase" id="RU361173"/>
    </source>
</evidence>
<keyword evidence="2" id="KW-0964">Secreted</keyword>
<comment type="subcellular location">
    <subcellularLocation>
        <location evidence="2">Secreted</location>
    </subcellularLocation>
</comment>
<dbReference type="InterPro" id="IPR012334">
    <property type="entry name" value="Pectin_lyas_fold"/>
</dbReference>
<dbReference type="SUPFAM" id="SSF51126">
    <property type="entry name" value="Pectin lyase-like"/>
    <property type="match status" value="2"/>
</dbReference>
<dbReference type="RefSeq" id="WP_347782138.1">
    <property type="nucleotide sequence ID" value="NZ_JBBMFV010000004.1"/>
</dbReference>
<dbReference type="InterPro" id="IPR006311">
    <property type="entry name" value="TAT_signal"/>
</dbReference>
<evidence type="ECO:0000313" key="6">
    <source>
        <dbReference type="Proteomes" id="UP001448614"/>
    </source>
</evidence>
<evidence type="ECO:0000313" key="5">
    <source>
        <dbReference type="EMBL" id="MEO3940712.1"/>
    </source>
</evidence>
<dbReference type="PROSITE" id="PS51318">
    <property type="entry name" value="TAT"/>
    <property type="match status" value="1"/>
</dbReference>
<dbReference type="InterPro" id="IPR045032">
    <property type="entry name" value="PEL"/>
</dbReference>
<keyword evidence="1 2" id="KW-0456">Lyase</keyword>
<gene>
    <name evidence="5" type="ORF">V3C41_06470</name>
</gene>
<dbReference type="PANTHER" id="PTHR31683:SF18">
    <property type="entry name" value="PECTATE LYASE 21-RELATED"/>
    <property type="match status" value="1"/>
</dbReference>
<evidence type="ECO:0000256" key="3">
    <source>
        <dbReference type="SAM" id="SignalP"/>
    </source>
</evidence>
<keyword evidence="2" id="KW-0119">Carbohydrate metabolism</keyword>
<dbReference type="EMBL" id="JBBMFV010000004">
    <property type="protein sequence ID" value="MEO3940712.1"/>
    <property type="molecule type" value="Genomic_DNA"/>
</dbReference>
<feature type="domain" description="Pectate lyase" evidence="4">
    <location>
        <begin position="98"/>
        <end position="312"/>
    </location>
</feature>
<proteinExistence type="inferred from homology"/>
<reference evidence="5 6" key="1">
    <citation type="journal article" date="2024" name="Appl. Microbiol. Biotechnol.">
        <title>Biosynthetic gene clusters with biotechnological applications in novel Antarctic isolates from Actinomycetota.</title>
        <authorList>
            <person name="Bruna P."/>
            <person name="Nunez-Montero K."/>
            <person name="Contreras M.J."/>
            <person name="Leal K."/>
            <person name="Garcia M."/>
            <person name="Abanto M."/>
            <person name="Barrientos L."/>
        </authorList>
    </citation>
    <scope>NUCLEOTIDE SEQUENCE [LARGE SCALE GENOMIC DNA]</scope>
    <source>
        <strain evidence="5 6">Se16.17</strain>
    </source>
</reference>
<evidence type="ECO:0000259" key="4">
    <source>
        <dbReference type="SMART" id="SM00656"/>
    </source>
</evidence>
<dbReference type="InterPro" id="IPR002022">
    <property type="entry name" value="Pec_lyase"/>
</dbReference>
<protein>
    <submittedName>
        <fullName evidence="5">Right-handed parallel beta-helix repeat-containing protein</fullName>
    </submittedName>
</protein>
<organism evidence="5 6">
    <name type="scientific">Paenarthrobacter nicotinovorans</name>
    <name type="common">Arthrobacter nicotinovorans</name>
    <dbReference type="NCBI Taxonomy" id="29320"/>
    <lineage>
        <taxon>Bacteria</taxon>
        <taxon>Bacillati</taxon>
        <taxon>Actinomycetota</taxon>
        <taxon>Actinomycetes</taxon>
        <taxon>Micrococcales</taxon>
        <taxon>Micrococcaceae</taxon>
        <taxon>Paenarthrobacter</taxon>
    </lineage>
</organism>
<evidence type="ECO:0000256" key="1">
    <source>
        <dbReference type="ARBA" id="ARBA00023239"/>
    </source>
</evidence>
<comment type="similarity">
    <text evidence="2">Belongs to the polysaccharide lyase 1 family.</text>
</comment>
<dbReference type="PANTHER" id="PTHR31683">
    <property type="entry name" value="PECTATE LYASE 18-RELATED"/>
    <property type="match status" value="1"/>
</dbReference>
<feature type="signal peptide" evidence="3">
    <location>
        <begin position="1"/>
        <end position="38"/>
    </location>
</feature>
<accession>A0ABV0GQE4</accession>
<keyword evidence="3" id="KW-0732">Signal</keyword>
<dbReference type="Proteomes" id="UP001448614">
    <property type="component" value="Unassembled WGS sequence"/>
</dbReference>
<dbReference type="InterPro" id="IPR011050">
    <property type="entry name" value="Pectin_lyase_fold/virulence"/>
</dbReference>
<dbReference type="Pfam" id="PF00544">
    <property type="entry name" value="Pectate_lyase_4"/>
    <property type="match status" value="1"/>
</dbReference>
<dbReference type="SMART" id="SM00656">
    <property type="entry name" value="Amb_all"/>
    <property type="match status" value="1"/>
</dbReference>
<comment type="caution">
    <text evidence="5">The sequence shown here is derived from an EMBL/GenBank/DDBJ whole genome shotgun (WGS) entry which is preliminary data.</text>
</comment>
<name>A0ABV0GQE4_PAENI</name>
<sequence>MTNAHNPAIRRRTLLSAGLAAGTLASTGLLGAATRAAAAEDVLPGFGSNGFREAGLPVERGPINGGPINRGQGGAWTAAPTGFAGIAAHGRDGTTGGAGGRLVHAGTPDQLRGFAKSAEALVVILHGELVFPQYEKLTVTSNKSFLGAGEGAAVVNAGFKLVNVANVVFRNFTVRDSYIPGDFVGKRPDNDRDGIQMDTSTHVWVDHMHFTRLGDGLVDIRKDCDNVTLSWNVFSDHNKALGEGWTQNVVTRLTLHHNWIRNTHQRNASLDNTAASHVFNNYLEDISSYGMLGRNAALLVVEGNYFRDVRNPLHHQGPGGELVARNNVFVECTGNTGEERGTAFVPPYSYELTPPKALPALVRAFGGPLGGTGPALREVLTVALDGTGDYASIRAAIGAIPANNSRPVTVLLQPGIYHEPSVVWGDRRNITLAGATGNASDVTLTNSEGVTLLVAADGSTLRDLTVTSDTPQSGPVLLSTGRDVTRSNVTVLNGTVLDGAAG</sequence>
<feature type="chain" id="PRO_5045374306" evidence="3">
    <location>
        <begin position="39"/>
        <end position="502"/>
    </location>
</feature>
<dbReference type="Gene3D" id="2.160.20.10">
    <property type="entry name" value="Single-stranded right-handed beta-helix, Pectin lyase-like"/>
    <property type="match status" value="2"/>
</dbReference>
<keyword evidence="2" id="KW-0624">Polysaccharide degradation</keyword>